<evidence type="ECO:0000313" key="3">
    <source>
        <dbReference type="Proteomes" id="UP001156882"/>
    </source>
</evidence>
<sequence>MKRILVSIALLAIAVSPVLARQTNRQSKTEAGLAKLAPSDRFQQVCDIELMERLRRAGQPYNKPDSVIAYALGDPAISGDVLKGDGGAFRSGGMWYQYSFTCSATPDRMKVITLDYKVGQAVPRGEWDAHGLSIH</sequence>
<dbReference type="EMBL" id="BSPC01000080">
    <property type="protein sequence ID" value="GLS23689.1"/>
    <property type="molecule type" value="Genomic_DNA"/>
</dbReference>
<protein>
    <recommendedName>
        <fullName evidence="4">DUF930 domain-containing protein</fullName>
    </recommendedName>
</protein>
<organism evidence="2 3">
    <name type="scientific">Labrys miyagiensis</name>
    <dbReference type="NCBI Taxonomy" id="346912"/>
    <lineage>
        <taxon>Bacteria</taxon>
        <taxon>Pseudomonadati</taxon>
        <taxon>Pseudomonadota</taxon>
        <taxon>Alphaproteobacteria</taxon>
        <taxon>Hyphomicrobiales</taxon>
        <taxon>Xanthobacteraceae</taxon>
        <taxon>Labrys</taxon>
    </lineage>
</organism>
<evidence type="ECO:0000313" key="2">
    <source>
        <dbReference type="EMBL" id="GLS23689.1"/>
    </source>
</evidence>
<reference evidence="3" key="1">
    <citation type="journal article" date="2019" name="Int. J. Syst. Evol. Microbiol.">
        <title>The Global Catalogue of Microorganisms (GCM) 10K type strain sequencing project: providing services to taxonomists for standard genome sequencing and annotation.</title>
        <authorList>
            <consortium name="The Broad Institute Genomics Platform"/>
            <consortium name="The Broad Institute Genome Sequencing Center for Infectious Disease"/>
            <person name="Wu L."/>
            <person name="Ma J."/>
        </authorList>
    </citation>
    <scope>NUCLEOTIDE SEQUENCE [LARGE SCALE GENOMIC DNA]</scope>
    <source>
        <strain evidence="3">NBRC 101365</strain>
    </source>
</reference>
<dbReference type="InterPro" id="IPR009273">
    <property type="entry name" value="DUF930"/>
</dbReference>
<name>A0ABQ6CVH6_9HYPH</name>
<accession>A0ABQ6CVH6</accession>
<dbReference type="Proteomes" id="UP001156882">
    <property type="component" value="Unassembled WGS sequence"/>
</dbReference>
<feature type="chain" id="PRO_5046303045" description="DUF930 domain-containing protein" evidence="1">
    <location>
        <begin position="21"/>
        <end position="135"/>
    </location>
</feature>
<proteinExistence type="predicted"/>
<evidence type="ECO:0008006" key="4">
    <source>
        <dbReference type="Google" id="ProtNLM"/>
    </source>
</evidence>
<comment type="caution">
    <text evidence="2">The sequence shown here is derived from an EMBL/GenBank/DDBJ whole genome shotgun (WGS) entry which is preliminary data.</text>
</comment>
<keyword evidence="1" id="KW-0732">Signal</keyword>
<keyword evidence="3" id="KW-1185">Reference proteome</keyword>
<gene>
    <name evidence="2" type="ORF">GCM10007874_67100</name>
</gene>
<dbReference type="Pfam" id="PF06059">
    <property type="entry name" value="DUF930"/>
    <property type="match status" value="1"/>
</dbReference>
<feature type="signal peptide" evidence="1">
    <location>
        <begin position="1"/>
        <end position="20"/>
    </location>
</feature>
<dbReference type="RefSeq" id="WP_284316622.1">
    <property type="nucleotide sequence ID" value="NZ_BSPC01000080.1"/>
</dbReference>
<evidence type="ECO:0000256" key="1">
    <source>
        <dbReference type="SAM" id="SignalP"/>
    </source>
</evidence>